<protein>
    <recommendedName>
        <fullName evidence="1">CAAX prenyl protease 2/Lysostaphin resistance protein A-like domain-containing protein</fullName>
    </recommendedName>
</protein>
<sequence length="241" mass="27780">MTLEKGLCYRECVKNLRWIRIERRLLLVLLLTLLPWPAVWFGLYRFDNLALTFALYHGLCLAPAIYWGRKLWRHSLRWPTAREWAVLAVAVVVAIPASVAAYHWIGARLFDAHEVLSVVTHRGFRTQLLIPLALYFIPVNATLEELFWRGVVLNELRGMGEAVWTFGAVWTALAFGGWHYLVIRLLLRPGWAELTVLGIVISGIFFAWLYRRTRSIVVPILWHGLVFDMAIIFVFAAVLRG</sequence>
<evidence type="ECO:0000313" key="3">
    <source>
        <dbReference type="Proteomes" id="UP000287394"/>
    </source>
</evidence>
<feature type="domain" description="CAAX prenyl protease 2/Lysostaphin resistance protein A-like" evidence="1">
    <location>
        <begin position="128"/>
        <end position="225"/>
    </location>
</feature>
<dbReference type="GO" id="GO:0080120">
    <property type="term" value="P:CAAX-box protein maturation"/>
    <property type="evidence" value="ECO:0007669"/>
    <property type="project" value="UniProtKB-ARBA"/>
</dbReference>
<dbReference type="InterPro" id="IPR003675">
    <property type="entry name" value="Rce1/LyrA-like_dom"/>
</dbReference>
<reference evidence="2 3" key="1">
    <citation type="journal article" date="2019" name="Int. J. Syst. Evol. Microbiol.">
        <title>Capsulimonas corticalis gen. nov., sp. nov., an aerobic capsulated bacterium, of a novel bacterial order, Capsulimonadales ord. nov., of the class Armatimonadia of the phylum Armatimonadetes.</title>
        <authorList>
            <person name="Li J."/>
            <person name="Kudo C."/>
            <person name="Tonouchi A."/>
        </authorList>
    </citation>
    <scope>NUCLEOTIDE SEQUENCE [LARGE SCALE GENOMIC DNA]</scope>
    <source>
        <strain evidence="2 3">AX-7</strain>
    </source>
</reference>
<dbReference type="Pfam" id="PF02517">
    <property type="entry name" value="Rce1-like"/>
    <property type="match status" value="1"/>
</dbReference>
<evidence type="ECO:0000259" key="1">
    <source>
        <dbReference type="Pfam" id="PF02517"/>
    </source>
</evidence>
<dbReference type="Proteomes" id="UP000287394">
    <property type="component" value="Chromosome"/>
</dbReference>
<keyword evidence="3" id="KW-1185">Reference proteome</keyword>
<dbReference type="EMBL" id="AP025739">
    <property type="protein sequence ID" value="BDI32911.1"/>
    <property type="molecule type" value="Genomic_DNA"/>
</dbReference>
<gene>
    <name evidence="2" type="ORF">CCAX7_49620</name>
</gene>
<dbReference type="GO" id="GO:0004175">
    <property type="term" value="F:endopeptidase activity"/>
    <property type="evidence" value="ECO:0007669"/>
    <property type="project" value="UniProtKB-ARBA"/>
</dbReference>
<name>A0A402CPW4_9BACT</name>
<accession>A0A402CPW4</accession>
<proteinExistence type="predicted"/>
<evidence type="ECO:0000313" key="2">
    <source>
        <dbReference type="EMBL" id="BDI32911.1"/>
    </source>
</evidence>
<dbReference type="AlphaFoldDB" id="A0A402CPW4"/>
<organism evidence="2 3">
    <name type="scientific">Capsulimonas corticalis</name>
    <dbReference type="NCBI Taxonomy" id="2219043"/>
    <lineage>
        <taxon>Bacteria</taxon>
        <taxon>Bacillati</taxon>
        <taxon>Armatimonadota</taxon>
        <taxon>Armatimonadia</taxon>
        <taxon>Capsulimonadales</taxon>
        <taxon>Capsulimonadaceae</taxon>
        <taxon>Capsulimonas</taxon>
    </lineage>
</organism>
<dbReference type="OrthoDB" id="449657at2"/>
<dbReference type="KEGG" id="ccot:CCAX7_49620"/>